<keyword evidence="4" id="KW-1133">Transmembrane helix</keyword>
<dbReference type="PANTHER" id="PTHR46847">
    <property type="entry name" value="D-ALLOSE-BINDING PERIPLASMIC PROTEIN-RELATED"/>
    <property type="match status" value="1"/>
</dbReference>
<comment type="caution">
    <text evidence="6">The sequence shown here is derived from an EMBL/GenBank/DDBJ whole genome shotgun (WGS) entry which is preliminary data.</text>
</comment>
<keyword evidence="4" id="KW-0812">Transmembrane</keyword>
<dbReference type="Pfam" id="PF00532">
    <property type="entry name" value="Peripla_BP_1"/>
    <property type="match status" value="1"/>
</dbReference>
<dbReference type="SUPFAM" id="SSF53822">
    <property type="entry name" value="Periplasmic binding protein-like I"/>
    <property type="match status" value="1"/>
</dbReference>
<sequence>MLTVQHRQLYSGGFIALSYQLFISLLILFSALGYSANSLAQPLHQQLAPVDLQLQRTKANPALIHQQYTWLAHAKRPWKICALLPHLKDAYWISVNYGLVNQAKRLGVHLTIYDAGGYLALAEQKSQMQHCYLSGADAIILGSVSPTGYAHDLDILTHQTPVFATVNALSQQTQQQNNLKGMVGVDWYQMGFQAGHYLAKKHPKGSGLTQIAWLPGPLQRGGTDPTTQGFLAAIADSDIQITQRLWADNGKEEQRDLVYRLLSQSPPDYIVGGAVAIDVAINVLQQPRFKHLKIGLISTYFTHGIYRGLLRGRVLFSPTDQMVLQGRLSLDQTVRYLEQRDPVYRLIPDIIGLDKAALSQETVERSLSPAQFRPIYVQSPPSSAAHN</sequence>
<dbReference type="InterPro" id="IPR028082">
    <property type="entry name" value="Peripla_BP_I"/>
</dbReference>
<feature type="domain" description="Periplasmic binding protein/LacI sugar binding" evidence="5">
    <location>
        <begin position="78"/>
        <end position="338"/>
    </location>
</feature>
<dbReference type="Gene3D" id="3.40.50.2300">
    <property type="match status" value="2"/>
</dbReference>
<dbReference type="InterPro" id="IPR001761">
    <property type="entry name" value="Peripla_BP/Lac1_sug-bd_dom"/>
</dbReference>
<gene>
    <name evidence="6" type="primary">torT</name>
    <name evidence="6" type="ORF">VST7929_00979</name>
</gene>
<evidence type="ECO:0000313" key="6">
    <source>
        <dbReference type="EMBL" id="CAH0533126.1"/>
    </source>
</evidence>
<dbReference type="InterPro" id="IPR014301">
    <property type="entry name" value="TMAO_TorT"/>
</dbReference>
<name>A0ABN8DT21_9VIBR</name>
<keyword evidence="4" id="KW-0472">Membrane</keyword>
<keyword evidence="3" id="KW-0732">Signal</keyword>
<feature type="transmembrane region" description="Helical" evidence="4">
    <location>
        <begin position="12"/>
        <end position="34"/>
    </location>
</feature>
<dbReference type="CDD" id="cd06306">
    <property type="entry name" value="PBP1_TorT-like"/>
    <property type="match status" value="1"/>
</dbReference>
<evidence type="ECO:0000256" key="1">
    <source>
        <dbReference type="ARBA" id="ARBA00004196"/>
    </source>
</evidence>
<comment type="similarity">
    <text evidence="2">Belongs to the bacterial solute-binding protein 2 family.</text>
</comment>
<keyword evidence="7" id="KW-1185">Reference proteome</keyword>
<protein>
    <submittedName>
        <fullName evidence="6">Periplasmic protein TorT</fullName>
    </submittedName>
</protein>
<dbReference type="NCBIfam" id="TIGR02955">
    <property type="entry name" value="TMAO_TorT"/>
    <property type="match status" value="1"/>
</dbReference>
<proteinExistence type="inferred from homology"/>
<dbReference type="EMBL" id="CAKLDI010000001">
    <property type="protein sequence ID" value="CAH0533126.1"/>
    <property type="molecule type" value="Genomic_DNA"/>
</dbReference>
<dbReference type="Proteomes" id="UP000838672">
    <property type="component" value="Unassembled WGS sequence"/>
</dbReference>
<organism evidence="6 7">
    <name type="scientific">Vibrio stylophorae</name>
    <dbReference type="NCBI Taxonomy" id="659351"/>
    <lineage>
        <taxon>Bacteria</taxon>
        <taxon>Pseudomonadati</taxon>
        <taxon>Pseudomonadota</taxon>
        <taxon>Gammaproteobacteria</taxon>
        <taxon>Vibrionales</taxon>
        <taxon>Vibrionaceae</taxon>
        <taxon>Vibrio</taxon>
    </lineage>
</organism>
<dbReference type="NCBIfam" id="NF008185">
    <property type="entry name" value="PRK10936.1"/>
    <property type="match status" value="1"/>
</dbReference>
<reference evidence="6" key="1">
    <citation type="submission" date="2021-11" db="EMBL/GenBank/DDBJ databases">
        <authorList>
            <person name="Rodrigo-Torres L."/>
            <person name="Arahal R. D."/>
            <person name="Lucena T."/>
        </authorList>
    </citation>
    <scope>NUCLEOTIDE SEQUENCE</scope>
    <source>
        <strain evidence="6">CECT 7929</strain>
    </source>
</reference>
<evidence type="ECO:0000256" key="3">
    <source>
        <dbReference type="ARBA" id="ARBA00022729"/>
    </source>
</evidence>
<evidence type="ECO:0000256" key="4">
    <source>
        <dbReference type="SAM" id="Phobius"/>
    </source>
</evidence>
<comment type="subcellular location">
    <subcellularLocation>
        <location evidence="1">Cell envelope</location>
    </subcellularLocation>
</comment>
<evidence type="ECO:0000256" key="2">
    <source>
        <dbReference type="ARBA" id="ARBA00007639"/>
    </source>
</evidence>
<dbReference type="PANTHER" id="PTHR46847:SF1">
    <property type="entry name" value="D-ALLOSE-BINDING PERIPLASMIC PROTEIN-RELATED"/>
    <property type="match status" value="1"/>
</dbReference>
<evidence type="ECO:0000313" key="7">
    <source>
        <dbReference type="Proteomes" id="UP000838672"/>
    </source>
</evidence>
<evidence type="ECO:0000259" key="5">
    <source>
        <dbReference type="Pfam" id="PF00532"/>
    </source>
</evidence>
<accession>A0ABN8DT21</accession>